<evidence type="ECO:0000259" key="1">
    <source>
        <dbReference type="Pfam" id="PF13966"/>
    </source>
</evidence>
<gene>
    <name evidence="2" type="ORF">Slati_3441900</name>
</gene>
<evidence type="ECO:0000313" key="2">
    <source>
        <dbReference type="EMBL" id="KAL0416100.1"/>
    </source>
</evidence>
<name>A0AAW2UIP2_9LAMI</name>
<reference evidence="2" key="2">
    <citation type="journal article" date="2024" name="Plant">
        <title>Genomic evolution and insights into agronomic trait innovations of Sesamum species.</title>
        <authorList>
            <person name="Miao H."/>
            <person name="Wang L."/>
            <person name="Qu L."/>
            <person name="Liu H."/>
            <person name="Sun Y."/>
            <person name="Le M."/>
            <person name="Wang Q."/>
            <person name="Wei S."/>
            <person name="Zheng Y."/>
            <person name="Lin W."/>
            <person name="Duan Y."/>
            <person name="Cao H."/>
            <person name="Xiong S."/>
            <person name="Wang X."/>
            <person name="Wei L."/>
            <person name="Li C."/>
            <person name="Ma Q."/>
            <person name="Ju M."/>
            <person name="Zhao R."/>
            <person name="Li G."/>
            <person name="Mu C."/>
            <person name="Tian Q."/>
            <person name="Mei H."/>
            <person name="Zhang T."/>
            <person name="Gao T."/>
            <person name="Zhang H."/>
        </authorList>
    </citation>
    <scope>NUCLEOTIDE SEQUENCE</scope>
    <source>
        <strain evidence="2">KEN1</strain>
    </source>
</reference>
<dbReference type="InterPro" id="IPR026960">
    <property type="entry name" value="RVT-Znf"/>
</dbReference>
<dbReference type="EMBL" id="JACGWN010000012">
    <property type="protein sequence ID" value="KAL0416100.1"/>
    <property type="molecule type" value="Genomic_DNA"/>
</dbReference>
<organism evidence="2">
    <name type="scientific">Sesamum latifolium</name>
    <dbReference type="NCBI Taxonomy" id="2727402"/>
    <lineage>
        <taxon>Eukaryota</taxon>
        <taxon>Viridiplantae</taxon>
        <taxon>Streptophyta</taxon>
        <taxon>Embryophyta</taxon>
        <taxon>Tracheophyta</taxon>
        <taxon>Spermatophyta</taxon>
        <taxon>Magnoliopsida</taxon>
        <taxon>eudicotyledons</taxon>
        <taxon>Gunneridae</taxon>
        <taxon>Pentapetalae</taxon>
        <taxon>asterids</taxon>
        <taxon>lamiids</taxon>
        <taxon>Lamiales</taxon>
        <taxon>Pedaliaceae</taxon>
        <taxon>Sesamum</taxon>
    </lineage>
</organism>
<proteinExistence type="predicted"/>
<comment type="caution">
    <text evidence="2">The sequence shown here is derived from an EMBL/GenBank/DDBJ whole genome shotgun (WGS) entry which is preliminary data.</text>
</comment>
<feature type="domain" description="Reverse transcriptase zinc-binding" evidence="1">
    <location>
        <begin position="11"/>
        <end position="96"/>
    </location>
</feature>
<reference evidence="2" key="1">
    <citation type="submission" date="2020-06" db="EMBL/GenBank/DDBJ databases">
        <authorList>
            <person name="Li T."/>
            <person name="Hu X."/>
            <person name="Zhang T."/>
            <person name="Song X."/>
            <person name="Zhang H."/>
            <person name="Dai N."/>
            <person name="Sheng W."/>
            <person name="Hou X."/>
            <person name="Wei L."/>
        </authorList>
    </citation>
    <scope>NUCLEOTIDE SEQUENCE</scope>
    <source>
        <strain evidence="2">KEN1</strain>
        <tissue evidence="2">Leaf</tissue>
    </source>
</reference>
<sequence>MVWHYEGSGRFSVCSAYKLACISAAASTSGSTARNWRFIWRARVPPKVRLFVWKVCKNALPTMCNLRKRGVEVKEGCVLCDAETESVMHTLILCPFPRLDLALSTLPWLVISNYESRMEDGYGVCTVSLLVRT</sequence>
<accession>A0AAW2UIP2</accession>
<dbReference type="Pfam" id="PF13966">
    <property type="entry name" value="zf-RVT"/>
    <property type="match status" value="1"/>
</dbReference>
<protein>
    <recommendedName>
        <fullName evidence="1">Reverse transcriptase zinc-binding domain-containing protein</fullName>
    </recommendedName>
</protein>
<dbReference type="AlphaFoldDB" id="A0AAW2UIP2"/>